<accession>A0A9R1VZZ1</accession>
<reference evidence="1 2" key="1">
    <citation type="journal article" date="2017" name="Nat. Commun.">
        <title>Genome assembly with in vitro proximity ligation data and whole-genome triplication in lettuce.</title>
        <authorList>
            <person name="Reyes-Chin-Wo S."/>
            <person name="Wang Z."/>
            <person name="Yang X."/>
            <person name="Kozik A."/>
            <person name="Arikit S."/>
            <person name="Song C."/>
            <person name="Xia L."/>
            <person name="Froenicke L."/>
            <person name="Lavelle D.O."/>
            <person name="Truco M.J."/>
            <person name="Xia R."/>
            <person name="Zhu S."/>
            <person name="Xu C."/>
            <person name="Xu H."/>
            <person name="Xu X."/>
            <person name="Cox K."/>
            <person name="Korf I."/>
            <person name="Meyers B.C."/>
            <person name="Michelmore R.W."/>
        </authorList>
    </citation>
    <scope>NUCLEOTIDE SEQUENCE [LARGE SCALE GENOMIC DNA]</scope>
    <source>
        <strain evidence="2">cv. Salinas</strain>
        <tissue evidence="1">Seedlings</tissue>
    </source>
</reference>
<gene>
    <name evidence="1" type="ORF">LSAT_V11C400173500</name>
</gene>
<comment type="caution">
    <text evidence="1">The sequence shown here is derived from an EMBL/GenBank/DDBJ whole genome shotgun (WGS) entry which is preliminary data.</text>
</comment>
<name>A0A9R1VZZ1_LACSA</name>
<dbReference type="AlphaFoldDB" id="A0A9R1VZZ1"/>
<proteinExistence type="predicted"/>
<dbReference type="Gene3D" id="3.30.470.30">
    <property type="entry name" value="DNA ligase/mRNA capping enzyme"/>
    <property type="match status" value="1"/>
</dbReference>
<dbReference type="EMBL" id="NBSK02000004">
    <property type="protein sequence ID" value="KAJ0213795.1"/>
    <property type="molecule type" value="Genomic_DNA"/>
</dbReference>
<dbReference type="Proteomes" id="UP000235145">
    <property type="component" value="Unassembled WGS sequence"/>
</dbReference>
<keyword evidence="2" id="KW-1185">Reference proteome</keyword>
<evidence type="ECO:0000313" key="1">
    <source>
        <dbReference type="EMBL" id="KAJ0213795.1"/>
    </source>
</evidence>
<organism evidence="1 2">
    <name type="scientific">Lactuca sativa</name>
    <name type="common">Garden lettuce</name>
    <dbReference type="NCBI Taxonomy" id="4236"/>
    <lineage>
        <taxon>Eukaryota</taxon>
        <taxon>Viridiplantae</taxon>
        <taxon>Streptophyta</taxon>
        <taxon>Embryophyta</taxon>
        <taxon>Tracheophyta</taxon>
        <taxon>Spermatophyta</taxon>
        <taxon>Magnoliopsida</taxon>
        <taxon>eudicotyledons</taxon>
        <taxon>Gunneridae</taxon>
        <taxon>Pentapetalae</taxon>
        <taxon>asterids</taxon>
        <taxon>campanulids</taxon>
        <taxon>Asterales</taxon>
        <taxon>Asteraceae</taxon>
        <taxon>Cichorioideae</taxon>
        <taxon>Cichorieae</taxon>
        <taxon>Lactucinae</taxon>
        <taxon>Lactuca</taxon>
    </lineage>
</organism>
<evidence type="ECO:0000313" key="2">
    <source>
        <dbReference type="Proteomes" id="UP000235145"/>
    </source>
</evidence>
<sequence length="86" mass="10045">MTFSKRTLNFLNQPSTVKYHKKCFSVELVPEPIVEEPETDVGDITDIDIRQAAKLKGPEARRWFASQLMLPEWMIDVPDRLDHDCR</sequence>
<protein>
    <submittedName>
        <fullName evidence="1">Uncharacterized protein</fullName>
    </submittedName>
</protein>